<dbReference type="AlphaFoldDB" id="X0RSK0"/>
<name>X0RSK0_9ZZZZ</name>
<evidence type="ECO:0000313" key="1">
    <source>
        <dbReference type="EMBL" id="GAF71743.1"/>
    </source>
</evidence>
<gene>
    <name evidence="1" type="ORF">S01H1_02820</name>
</gene>
<sequence>MADELNLNALKSYQKYDAYSYFKMLKALLPRGLVWCPYLGNEPESSSFFGNLLYVVAKEFNRLNARFVVLMNEAIPGLSNELLAEWEEFAGLPEECFTGIFINNLSYDLILGFNAWSKGNGLVDKNIGNMPSWKGLYQCSFENCGVGFGFVNNGNDGHLNLDGVAAY</sequence>
<proteinExistence type="predicted"/>
<protein>
    <submittedName>
        <fullName evidence="1">Uncharacterized protein</fullName>
    </submittedName>
</protein>
<dbReference type="EMBL" id="BARS01001431">
    <property type="protein sequence ID" value="GAF71743.1"/>
    <property type="molecule type" value="Genomic_DNA"/>
</dbReference>
<organism evidence="1">
    <name type="scientific">marine sediment metagenome</name>
    <dbReference type="NCBI Taxonomy" id="412755"/>
    <lineage>
        <taxon>unclassified sequences</taxon>
        <taxon>metagenomes</taxon>
        <taxon>ecological metagenomes</taxon>
    </lineage>
</organism>
<feature type="non-terminal residue" evidence="1">
    <location>
        <position position="167"/>
    </location>
</feature>
<comment type="caution">
    <text evidence="1">The sequence shown here is derived from an EMBL/GenBank/DDBJ whole genome shotgun (WGS) entry which is preliminary data.</text>
</comment>
<accession>X0RSK0</accession>
<reference evidence="1" key="1">
    <citation type="journal article" date="2014" name="Front. Microbiol.">
        <title>High frequency of phylogenetically diverse reductive dehalogenase-homologous genes in deep subseafloor sedimentary metagenomes.</title>
        <authorList>
            <person name="Kawai M."/>
            <person name="Futagami T."/>
            <person name="Toyoda A."/>
            <person name="Takaki Y."/>
            <person name="Nishi S."/>
            <person name="Hori S."/>
            <person name="Arai W."/>
            <person name="Tsubouchi T."/>
            <person name="Morono Y."/>
            <person name="Uchiyama I."/>
            <person name="Ito T."/>
            <person name="Fujiyama A."/>
            <person name="Inagaki F."/>
            <person name="Takami H."/>
        </authorList>
    </citation>
    <scope>NUCLEOTIDE SEQUENCE</scope>
    <source>
        <strain evidence="1">Expedition CK06-06</strain>
    </source>
</reference>